<gene>
    <name evidence="8" type="ORF">IC610_08235</name>
</gene>
<dbReference type="SMART" id="SM00530">
    <property type="entry name" value="HTH_XRE"/>
    <property type="match status" value="1"/>
</dbReference>
<evidence type="ECO:0000256" key="5">
    <source>
        <dbReference type="ARBA" id="ARBA00023136"/>
    </source>
</evidence>
<dbReference type="PANTHER" id="PTHR46797">
    <property type="entry name" value="HTH-TYPE TRANSCRIPTIONAL REGULATOR"/>
    <property type="match status" value="1"/>
</dbReference>
<dbReference type="EMBL" id="JACYFS010000002">
    <property type="protein sequence ID" value="MBD8082406.1"/>
    <property type="molecule type" value="Genomic_DNA"/>
</dbReference>
<evidence type="ECO:0000259" key="7">
    <source>
        <dbReference type="PROSITE" id="PS50943"/>
    </source>
</evidence>
<dbReference type="InterPro" id="IPR010982">
    <property type="entry name" value="Lambda_DNA-bd_dom_sf"/>
</dbReference>
<evidence type="ECO:0000256" key="6">
    <source>
        <dbReference type="SAM" id="Phobius"/>
    </source>
</evidence>
<feature type="domain" description="HTH cro/C1-type" evidence="7">
    <location>
        <begin position="4"/>
        <end position="57"/>
    </location>
</feature>
<comment type="subcellular location">
    <subcellularLocation>
        <location evidence="1">Membrane</location>
        <topology evidence="1">Multi-pass membrane protein</topology>
    </subcellularLocation>
</comment>
<dbReference type="Pfam" id="PF09685">
    <property type="entry name" value="MamF_MmsF"/>
    <property type="match status" value="1"/>
</dbReference>
<evidence type="ECO:0000313" key="8">
    <source>
        <dbReference type="EMBL" id="MBD8082406.1"/>
    </source>
</evidence>
<keyword evidence="9" id="KW-1185">Reference proteome</keyword>
<accession>A0ABR8ZCB6</accession>
<keyword evidence="5 6" id="KW-0472">Membrane</keyword>
<dbReference type="Gene3D" id="1.10.260.40">
    <property type="entry name" value="lambda repressor-like DNA-binding domains"/>
    <property type="match status" value="1"/>
</dbReference>
<evidence type="ECO:0000256" key="3">
    <source>
        <dbReference type="ARBA" id="ARBA00022989"/>
    </source>
</evidence>
<dbReference type="InterPro" id="IPR001387">
    <property type="entry name" value="Cro/C1-type_HTH"/>
</dbReference>
<dbReference type="CDD" id="cd00093">
    <property type="entry name" value="HTH_XRE"/>
    <property type="match status" value="1"/>
</dbReference>
<dbReference type="PANTHER" id="PTHR46797:SF1">
    <property type="entry name" value="METHYLPHOSPHONATE SYNTHASE"/>
    <property type="match status" value="1"/>
</dbReference>
<dbReference type="Proteomes" id="UP000637299">
    <property type="component" value="Unassembled WGS sequence"/>
</dbReference>
<protein>
    <submittedName>
        <fullName evidence="8">Helix-turn-helix domain-containing protein</fullName>
    </submittedName>
</protein>
<sequence>MSALKKIREEKNFTQEELAEKSGLSVRTIQRIEAGTAPKGYTLKTLASTLDVAEKDLLISDDSNNQTETEVIVEEPILIGKQIEILNSTLIKIINLSSLPFAWFPVANFLPPLLIMIFTKEKSLVVKQIISLQIFLAIISPVIFMIVAFLKLGSTSVLMTMIGLTLLNIFIILRNAYEIDKRQKLRYCLNFNII</sequence>
<dbReference type="InterPro" id="IPR050807">
    <property type="entry name" value="TransReg_Diox_bact_type"/>
</dbReference>
<dbReference type="PROSITE" id="PS50943">
    <property type="entry name" value="HTH_CROC1"/>
    <property type="match status" value="1"/>
</dbReference>
<organism evidence="8 9">
    <name type="scientific">Chryseobacterium caseinilyticum</name>
    <dbReference type="NCBI Taxonomy" id="2771428"/>
    <lineage>
        <taxon>Bacteria</taxon>
        <taxon>Pseudomonadati</taxon>
        <taxon>Bacteroidota</taxon>
        <taxon>Flavobacteriia</taxon>
        <taxon>Flavobacteriales</taxon>
        <taxon>Weeksellaceae</taxon>
        <taxon>Chryseobacterium group</taxon>
        <taxon>Chryseobacterium</taxon>
    </lineage>
</organism>
<evidence type="ECO:0000313" key="9">
    <source>
        <dbReference type="Proteomes" id="UP000637299"/>
    </source>
</evidence>
<evidence type="ECO:0000256" key="2">
    <source>
        <dbReference type="ARBA" id="ARBA00022692"/>
    </source>
</evidence>
<keyword evidence="2 6" id="KW-0812">Transmembrane</keyword>
<feature type="transmembrane region" description="Helical" evidence="6">
    <location>
        <begin position="130"/>
        <end position="150"/>
    </location>
</feature>
<dbReference type="InterPro" id="IPR019109">
    <property type="entry name" value="MamF_MmsF"/>
</dbReference>
<proteinExistence type="predicted"/>
<reference evidence="8 9" key="1">
    <citation type="submission" date="2020-09" db="EMBL/GenBank/DDBJ databases">
        <title>Genome seq and assembly of Chryseobacterium sp.</title>
        <authorList>
            <person name="Chhetri G."/>
        </authorList>
    </citation>
    <scope>NUCLEOTIDE SEQUENCE [LARGE SCALE GENOMIC DNA]</scope>
    <source>
        <strain evidence="8 9">GCR10</strain>
    </source>
</reference>
<dbReference type="SUPFAM" id="SSF47413">
    <property type="entry name" value="lambda repressor-like DNA-binding domains"/>
    <property type="match status" value="1"/>
</dbReference>
<dbReference type="Pfam" id="PF01381">
    <property type="entry name" value="HTH_3"/>
    <property type="match status" value="1"/>
</dbReference>
<name>A0ABR8ZCB6_9FLAO</name>
<evidence type="ECO:0000256" key="1">
    <source>
        <dbReference type="ARBA" id="ARBA00004141"/>
    </source>
</evidence>
<keyword evidence="4" id="KW-0238">DNA-binding</keyword>
<evidence type="ECO:0000256" key="4">
    <source>
        <dbReference type="ARBA" id="ARBA00023125"/>
    </source>
</evidence>
<comment type="caution">
    <text evidence="8">The sequence shown here is derived from an EMBL/GenBank/DDBJ whole genome shotgun (WGS) entry which is preliminary data.</text>
</comment>
<feature type="transmembrane region" description="Helical" evidence="6">
    <location>
        <begin position="156"/>
        <end position="177"/>
    </location>
</feature>
<keyword evidence="3 6" id="KW-1133">Transmembrane helix</keyword>
<feature type="transmembrane region" description="Helical" evidence="6">
    <location>
        <begin position="101"/>
        <end position="118"/>
    </location>
</feature>
<dbReference type="RefSeq" id="WP_191736308.1">
    <property type="nucleotide sequence ID" value="NZ_JACYFS010000002.1"/>
</dbReference>